<dbReference type="SUPFAM" id="SSF48008">
    <property type="entry name" value="GntR ligand-binding domain-like"/>
    <property type="match status" value="1"/>
</dbReference>
<keyword evidence="2" id="KW-0238">DNA-binding</keyword>
<gene>
    <name evidence="5" type="ORF">FNH08_01370</name>
</gene>
<evidence type="ECO:0000313" key="6">
    <source>
        <dbReference type="Proteomes" id="UP000400924"/>
    </source>
</evidence>
<feature type="domain" description="HTH gntR-type" evidence="4">
    <location>
        <begin position="11"/>
        <end position="78"/>
    </location>
</feature>
<reference evidence="5 6" key="1">
    <citation type="submission" date="2019-07" db="EMBL/GenBank/DDBJ databases">
        <title>New species of Amycolatopsis and Streptomyces.</title>
        <authorList>
            <person name="Duangmal K."/>
            <person name="Teo W.F.A."/>
            <person name="Lipun K."/>
        </authorList>
    </citation>
    <scope>NUCLEOTIDE SEQUENCE [LARGE SCALE GENOMIC DNA]</scope>
    <source>
        <strain evidence="5 6">NBRC 106415</strain>
    </source>
</reference>
<dbReference type="PANTHER" id="PTHR43537">
    <property type="entry name" value="TRANSCRIPTIONAL REGULATOR, GNTR FAMILY"/>
    <property type="match status" value="1"/>
</dbReference>
<dbReference type="Proteomes" id="UP000400924">
    <property type="component" value="Unassembled WGS sequence"/>
</dbReference>
<dbReference type="SMART" id="SM00345">
    <property type="entry name" value="HTH_GNTR"/>
    <property type="match status" value="1"/>
</dbReference>
<proteinExistence type="predicted"/>
<dbReference type="SUPFAM" id="SSF46785">
    <property type="entry name" value="Winged helix' DNA-binding domain"/>
    <property type="match status" value="1"/>
</dbReference>
<evidence type="ECO:0000259" key="4">
    <source>
        <dbReference type="PROSITE" id="PS50949"/>
    </source>
</evidence>
<dbReference type="AlphaFoldDB" id="A0A5N8XAF8"/>
<organism evidence="5 6">
    <name type="scientific">Streptomyces spongiae</name>
    <dbReference type="NCBI Taxonomy" id="565072"/>
    <lineage>
        <taxon>Bacteria</taxon>
        <taxon>Bacillati</taxon>
        <taxon>Actinomycetota</taxon>
        <taxon>Actinomycetes</taxon>
        <taxon>Kitasatosporales</taxon>
        <taxon>Streptomycetaceae</taxon>
        <taxon>Streptomyces</taxon>
    </lineage>
</organism>
<dbReference type="GO" id="GO:0003677">
    <property type="term" value="F:DNA binding"/>
    <property type="evidence" value="ECO:0007669"/>
    <property type="project" value="UniProtKB-KW"/>
</dbReference>
<accession>A0A5N8XAF8</accession>
<evidence type="ECO:0000313" key="5">
    <source>
        <dbReference type="EMBL" id="MPY55888.1"/>
    </source>
</evidence>
<dbReference type="InterPro" id="IPR000524">
    <property type="entry name" value="Tscrpt_reg_HTH_GntR"/>
</dbReference>
<dbReference type="InterPro" id="IPR036390">
    <property type="entry name" value="WH_DNA-bd_sf"/>
</dbReference>
<dbReference type="Pfam" id="PF07729">
    <property type="entry name" value="FCD"/>
    <property type="match status" value="1"/>
</dbReference>
<dbReference type="EMBL" id="VJZC01000004">
    <property type="protein sequence ID" value="MPY55888.1"/>
    <property type="molecule type" value="Genomic_DNA"/>
</dbReference>
<evidence type="ECO:0000256" key="2">
    <source>
        <dbReference type="ARBA" id="ARBA00023125"/>
    </source>
</evidence>
<dbReference type="Pfam" id="PF00392">
    <property type="entry name" value="GntR"/>
    <property type="match status" value="1"/>
</dbReference>
<dbReference type="InterPro" id="IPR036388">
    <property type="entry name" value="WH-like_DNA-bd_sf"/>
</dbReference>
<keyword evidence="3" id="KW-0804">Transcription</keyword>
<dbReference type="SMART" id="SM00895">
    <property type="entry name" value="FCD"/>
    <property type="match status" value="1"/>
</dbReference>
<dbReference type="PROSITE" id="PS50949">
    <property type="entry name" value="HTH_GNTR"/>
    <property type="match status" value="1"/>
</dbReference>
<keyword evidence="1" id="KW-0805">Transcription regulation</keyword>
<dbReference type="InterPro" id="IPR008920">
    <property type="entry name" value="TF_FadR/GntR_C"/>
</dbReference>
<evidence type="ECO:0000256" key="1">
    <source>
        <dbReference type="ARBA" id="ARBA00023015"/>
    </source>
</evidence>
<keyword evidence="6" id="KW-1185">Reference proteome</keyword>
<dbReference type="Gene3D" id="1.10.10.10">
    <property type="entry name" value="Winged helix-like DNA-binding domain superfamily/Winged helix DNA-binding domain"/>
    <property type="match status" value="1"/>
</dbReference>
<name>A0A5N8XAF8_9ACTN</name>
<dbReference type="InterPro" id="IPR011711">
    <property type="entry name" value="GntR_C"/>
</dbReference>
<protein>
    <submittedName>
        <fullName evidence="5">GntR family transcriptional regulator</fullName>
    </submittedName>
</protein>
<comment type="caution">
    <text evidence="5">The sequence shown here is derived from an EMBL/GenBank/DDBJ whole genome shotgun (WGS) entry which is preliminary data.</text>
</comment>
<dbReference type="GO" id="GO:0003700">
    <property type="term" value="F:DNA-binding transcription factor activity"/>
    <property type="evidence" value="ECO:0007669"/>
    <property type="project" value="InterPro"/>
</dbReference>
<dbReference type="Gene3D" id="1.20.120.530">
    <property type="entry name" value="GntR ligand-binding domain-like"/>
    <property type="match status" value="1"/>
</dbReference>
<dbReference type="PRINTS" id="PR00035">
    <property type="entry name" value="HTHGNTR"/>
</dbReference>
<sequence length="222" mass="25454">MATTKAALRPGVASRRIAEHLREQILAGRLSPGERIVQDELAAQFGASRLPVREALRILESSGLVTLRSSTGAWVSTMEQRDCEIAYKIRERVEPLALAESIPALRDTDIDRIEEIQAQIEATDDVEDFLRLDRELHTLTYSGCTSTELGSMVNRYWDMTQHYRRAFTRMATLDRKWVLNAEHRLLIEAIRRRDVETAEHVLIGHIKRTRLELLRHPEVFSG</sequence>
<evidence type="ECO:0000256" key="3">
    <source>
        <dbReference type="ARBA" id="ARBA00023163"/>
    </source>
</evidence>
<dbReference type="CDD" id="cd07377">
    <property type="entry name" value="WHTH_GntR"/>
    <property type="match status" value="1"/>
</dbReference>
<dbReference type="PANTHER" id="PTHR43537:SF41">
    <property type="entry name" value="TRANSCRIPTIONAL REGULATORY PROTEIN"/>
    <property type="match status" value="1"/>
</dbReference>